<dbReference type="InterPro" id="IPR014710">
    <property type="entry name" value="RmlC-like_jellyroll"/>
</dbReference>
<protein>
    <recommendedName>
        <fullName evidence="4">Cysteine dioxygenase type I</fullName>
    </recommendedName>
</protein>
<accession>A0ABP4C3W4</accession>
<dbReference type="RefSeq" id="WP_344243330.1">
    <property type="nucleotide sequence ID" value="NZ_BAAAHH010000022.1"/>
</dbReference>
<dbReference type="InterPro" id="IPR010300">
    <property type="entry name" value="CDO_1"/>
</dbReference>
<evidence type="ECO:0000313" key="3">
    <source>
        <dbReference type="Proteomes" id="UP001500665"/>
    </source>
</evidence>
<evidence type="ECO:0000256" key="1">
    <source>
        <dbReference type="ARBA" id="ARBA00006622"/>
    </source>
</evidence>
<comment type="similarity">
    <text evidence="1">Belongs to the cysteine dioxygenase family.</text>
</comment>
<evidence type="ECO:0008006" key="4">
    <source>
        <dbReference type="Google" id="ProtNLM"/>
    </source>
</evidence>
<dbReference type="Gene3D" id="2.60.120.10">
    <property type="entry name" value="Jelly Rolls"/>
    <property type="match status" value="1"/>
</dbReference>
<evidence type="ECO:0000313" key="2">
    <source>
        <dbReference type="EMBL" id="GAA0959551.1"/>
    </source>
</evidence>
<proteinExistence type="inferred from homology"/>
<dbReference type="Pfam" id="PF05995">
    <property type="entry name" value="CDO_I"/>
    <property type="match status" value="1"/>
</dbReference>
<comment type="caution">
    <text evidence="2">The sequence shown here is derived from an EMBL/GenBank/DDBJ whole genome shotgun (WGS) entry which is preliminary data.</text>
</comment>
<keyword evidence="3" id="KW-1185">Reference proteome</keyword>
<dbReference type="InterPro" id="IPR011051">
    <property type="entry name" value="RmlC_Cupin_sf"/>
</dbReference>
<dbReference type="EMBL" id="BAAAHH010000022">
    <property type="protein sequence ID" value="GAA0959551.1"/>
    <property type="molecule type" value="Genomic_DNA"/>
</dbReference>
<name>A0ABP4C3W4_9ACTN</name>
<organism evidence="2 3">
    <name type="scientific">Actinocorallia libanotica</name>
    <dbReference type="NCBI Taxonomy" id="46162"/>
    <lineage>
        <taxon>Bacteria</taxon>
        <taxon>Bacillati</taxon>
        <taxon>Actinomycetota</taxon>
        <taxon>Actinomycetes</taxon>
        <taxon>Streptosporangiales</taxon>
        <taxon>Thermomonosporaceae</taxon>
        <taxon>Actinocorallia</taxon>
    </lineage>
</organism>
<dbReference type="Proteomes" id="UP001500665">
    <property type="component" value="Unassembled WGS sequence"/>
</dbReference>
<dbReference type="SUPFAM" id="SSF51182">
    <property type="entry name" value="RmlC-like cupins"/>
    <property type="match status" value="1"/>
</dbReference>
<reference evidence="3" key="1">
    <citation type="journal article" date="2019" name="Int. J. Syst. Evol. Microbiol.">
        <title>The Global Catalogue of Microorganisms (GCM) 10K type strain sequencing project: providing services to taxonomists for standard genome sequencing and annotation.</title>
        <authorList>
            <consortium name="The Broad Institute Genomics Platform"/>
            <consortium name="The Broad Institute Genome Sequencing Center for Infectious Disease"/>
            <person name="Wu L."/>
            <person name="Ma J."/>
        </authorList>
    </citation>
    <scope>NUCLEOTIDE SEQUENCE [LARGE SCALE GENOMIC DNA]</scope>
    <source>
        <strain evidence="3">JCM 10696</strain>
    </source>
</reference>
<sequence length="137" mass="14992">MKTETFPDITMRDQVRRTGAPPTVGQLAARVREAAARPAAWWHLVRFDPAERVRVELEDGLWLITWPPGYRLPAHDHGGAAQIMSVIAGELAEVAVGGDGAVARPLRANRVRVQAGDRMHEVVNPGAAYAVTLHLYV</sequence>
<gene>
    <name evidence="2" type="ORF">GCM10009550_49520</name>
</gene>